<comment type="caution">
    <text evidence="2">The sequence shown here is derived from an EMBL/GenBank/DDBJ whole genome shotgun (WGS) entry which is preliminary data.</text>
</comment>
<proteinExistence type="predicted"/>
<accession>A0A8S1PCB3</accession>
<name>A0A8S1PCB3_9CILI</name>
<gene>
    <name evidence="2" type="ORF">PSON_ATCC_30995.1.T0740237</name>
</gene>
<dbReference type="EMBL" id="CAJJDN010000074">
    <property type="protein sequence ID" value="CAD8100830.1"/>
    <property type="molecule type" value="Genomic_DNA"/>
</dbReference>
<reference evidence="2" key="1">
    <citation type="submission" date="2021-01" db="EMBL/GenBank/DDBJ databases">
        <authorList>
            <consortium name="Genoscope - CEA"/>
            <person name="William W."/>
        </authorList>
    </citation>
    <scope>NUCLEOTIDE SEQUENCE</scope>
</reference>
<evidence type="ECO:0000313" key="3">
    <source>
        <dbReference type="Proteomes" id="UP000692954"/>
    </source>
</evidence>
<dbReference type="AlphaFoldDB" id="A0A8S1PCB3"/>
<protein>
    <submittedName>
        <fullName evidence="2">Uncharacterized protein</fullName>
    </submittedName>
</protein>
<feature type="region of interest" description="Disordered" evidence="1">
    <location>
        <begin position="210"/>
        <end position="242"/>
    </location>
</feature>
<keyword evidence="3" id="KW-1185">Reference proteome</keyword>
<organism evidence="2 3">
    <name type="scientific">Paramecium sonneborni</name>
    <dbReference type="NCBI Taxonomy" id="65129"/>
    <lineage>
        <taxon>Eukaryota</taxon>
        <taxon>Sar</taxon>
        <taxon>Alveolata</taxon>
        <taxon>Ciliophora</taxon>
        <taxon>Intramacronucleata</taxon>
        <taxon>Oligohymenophorea</taxon>
        <taxon>Peniculida</taxon>
        <taxon>Parameciidae</taxon>
        <taxon>Paramecium</taxon>
    </lineage>
</organism>
<feature type="compositionally biased region" description="Low complexity" evidence="1">
    <location>
        <begin position="212"/>
        <end position="225"/>
    </location>
</feature>
<dbReference type="Proteomes" id="UP000692954">
    <property type="component" value="Unassembled WGS sequence"/>
</dbReference>
<dbReference type="OrthoDB" id="308340at2759"/>
<sequence>MIVSNLISGFGLFLEKLTIIIKLMGIQHSCYMRECSNMGQNHDSEVQVIQSQQNLNLKRQLTIENQTLKTTQKETIQFIDIDNSLEMLDENQSSNLENNPVPAFVQNKQLHQFMIPKRENRFMQDIECEVKAKIQKIQMQEKFEALQSFYSEQNHQQYPSKSQECSSKFPNQNETNSNLNWNHSSCLGIEKLQSTQLECITVPQKETRGILKSDSQQKQSQSADAKSGKETNKKRRVHFSQDTKFKSEDTQLFFKWRNLRNI</sequence>
<evidence type="ECO:0000313" key="2">
    <source>
        <dbReference type="EMBL" id="CAD8100830.1"/>
    </source>
</evidence>
<evidence type="ECO:0000256" key="1">
    <source>
        <dbReference type="SAM" id="MobiDB-lite"/>
    </source>
</evidence>